<feature type="transmembrane region" description="Helical" evidence="7">
    <location>
        <begin position="64"/>
        <end position="87"/>
    </location>
</feature>
<gene>
    <name evidence="9" type="ORF">H9L09_07550</name>
</gene>
<dbReference type="KEGG" id="nmes:H9L09_07550"/>
<comment type="subcellular location">
    <subcellularLocation>
        <location evidence="1 7">Cell membrane</location>
        <topology evidence="1 7">Multi-pass membrane protein</topology>
    </subcellularLocation>
</comment>
<evidence type="ECO:0000313" key="9">
    <source>
        <dbReference type="EMBL" id="QNN54900.1"/>
    </source>
</evidence>
<evidence type="ECO:0000259" key="8">
    <source>
        <dbReference type="Pfam" id="PF09335"/>
    </source>
</evidence>
<keyword evidence="10" id="KW-1185">Reference proteome</keyword>
<evidence type="ECO:0000256" key="7">
    <source>
        <dbReference type="RuleBase" id="RU367016"/>
    </source>
</evidence>
<reference evidence="9 10" key="1">
    <citation type="submission" date="2020-08" db="EMBL/GenBank/DDBJ databases">
        <title>Genome sequence of Nocardioides mesophilus KACC 16243T.</title>
        <authorList>
            <person name="Hyun D.-W."/>
            <person name="Bae J.-W."/>
        </authorList>
    </citation>
    <scope>NUCLEOTIDE SEQUENCE [LARGE SCALE GENOMIC DNA]</scope>
    <source>
        <strain evidence="9 10">KACC 16243</strain>
    </source>
</reference>
<keyword evidence="6 7" id="KW-0472">Membrane</keyword>
<feature type="domain" description="VTT" evidence="8">
    <location>
        <begin position="44"/>
        <end position="171"/>
    </location>
</feature>
<feature type="transmembrane region" description="Helical" evidence="7">
    <location>
        <begin position="123"/>
        <end position="144"/>
    </location>
</feature>
<dbReference type="AlphaFoldDB" id="A0A7G9RH25"/>
<dbReference type="PANTHER" id="PTHR30353:SF0">
    <property type="entry name" value="TRANSMEMBRANE PROTEIN"/>
    <property type="match status" value="1"/>
</dbReference>
<feature type="transmembrane region" description="Helical" evidence="7">
    <location>
        <begin position="185"/>
        <end position="203"/>
    </location>
</feature>
<dbReference type="InterPro" id="IPR032818">
    <property type="entry name" value="DedA-like"/>
</dbReference>
<feature type="transmembrane region" description="Helical" evidence="7">
    <location>
        <begin position="151"/>
        <end position="173"/>
    </location>
</feature>
<accession>A0A7G9RH25</accession>
<dbReference type="Pfam" id="PF09335">
    <property type="entry name" value="VTT_dom"/>
    <property type="match status" value="1"/>
</dbReference>
<evidence type="ECO:0000256" key="1">
    <source>
        <dbReference type="ARBA" id="ARBA00004651"/>
    </source>
</evidence>
<evidence type="ECO:0000256" key="5">
    <source>
        <dbReference type="ARBA" id="ARBA00022989"/>
    </source>
</evidence>
<evidence type="ECO:0000256" key="3">
    <source>
        <dbReference type="ARBA" id="ARBA00022475"/>
    </source>
</evidence>
<name>A0A7G9RH25_9ACTN</name>
<feature type="transmembrane region" description="Helical" evidence="7">
    <location>
        <begin position="23"/>
        <end position="44"/>
    </location>
</feature>
<evidence type="ECO:0000256" key="4">
    <source>
        <dbReference type="ARBA" id="ARBA00022692"/>
    </source>
</evidence>
<comment type="similarity">
    <text evidence="2 7">Belongs to the DedA family.</text>
</comment>
<evidence type="ECO:0000256" key="6">
    <source>
        <dbReference type="ARBA" id="ARBA00023136"/>
    </source>
</evidence>
<dbReference type="InterPro" id="IPR032816">
    <property type="entry name" value="VTT_dom"/>
</dbReference>
<sequence length="217" mass="23550">MTPLLLGLDWLDPEKILDQFGDYALWGAAAIIFAECGLLIGFFLPGDSLLFTVGLLLAEDQISYPLWLCCAVLAVAAVAGNACGYGIGVQAGPRVFNREDSRIFKQAYVDKSRNFFEKYGSRAIVLARFVPVVRTFITVIAGVGSMSFQRFITYSAIGGTLWAVGVTLLGYYLGSIPFVKHNVEVMLLAFVLVAVVPVAVEVLRERAAAKLAELTDD</sequence>
<dbReference type="GO" id="GO:0005886">
    <property type="term" value="C:plasma membrane"/>
    <property type="evidence" value="ECO:0007669"/>
    <property type="project" value="UniProtKB-SubCell"/>
</dbReference>
<keyword evidence="3 7" id="KW-1003">Cell membrane</keyword>
<keyword evidence="4 7" id="KW-0812">Transmembrane</keyword>
<keyword evidence="5 7" id="KW-1133">Transmembrane helix</keyword>
<evidence type="ECO:0000256" key="2">
    <source>
        <dbReference type="ARBA" id="ARBA00010792"/>
    </source>
</evidence>
<evidence type="ECO:0000313" key="10">
    <source>
        <dbReference type="Proteomes" id="UP000515947"/>
    </source>
</evidence>
<proteinExistence type="inferred from homology"/>
<dbReference type="EMBL" id="CP060713">
    <property type="protein sequence ID" value="QNN54900.1"/>
    <property type="molecule type" value="Genomic_DNA"/>
</dbReference>
<dbReference type="Proteomes" id="UP000515947">
    <property type="component" value="Chromosome"/>
</dbReference>
<protein>
    <submittedName>
        <fullName evidence="9">VTT domain-containing protein</fullName>
    </submittedName>
</protein>
<organism evidence="9 10">
    <name type="scientific">Nocardioides mesophilus</name>
    <dbReference type="NCBI Taxonomy" id="433659"/>
    <lineage>
        <taxon>Bacteria</taxon>
        <taxon>Bacillati</taxon>
        <taxon>Actinomycetota</taxon>
        <taxon>Actinomycetes</taxon>
        <taxon>Propionibacteriales</taxon>
        <taxon>Nocardioidaceae</taxon>
        <taxon>Nocardioides</taxon>
    </lineage>
</organism>
<dbReference type="PANTHER" id="PTHR30353">
    <property type="entry name" value="INNER MEMBRANE PROTEIN DEDA-RELATED"/>
    <property type="match status" value="1"/>
</dbReference>